<organism evidence="2 3">
    <name type="scientific">Adineta steineri</name>
    <dbReference type="NCBI Taxonomy" id="433720"/>
    <lineage>
        <taxon>Eukaryota</taxon>
        <taxon>Metazoa</taxon>
        <taxon>Spiralia</taxon>
        <taxon>Gnathifera</taxon>
        <taxon>Rotifera</taxon>
        <taxon>Eurotatoria</taxon>
        <taxon>Bdelloidea</taxon>
        <taxon>Adinetida</taxon>
        <taxon>Adinetidae</taxon>
        <taxon>Adineta</taxon>
    </lineage>
</organism>
<evidence type="ECO:0000313" key="1">
    <source>
        <dbReference type="EMBL" id="CAF1256118.1"/>
    </source>
</evidence>
<reference evidence="2" key="1">
    <citation type="submission" date="2021-02" db="EMBL/GenBank/DDBJ databases">
        <authorList>
            <person name="Nowell W R."/>
        </authorList>
    </citation>
    <scope>NUCLEOTIDE SEQUENCE</scope>
</reference>
<dbReference type="EMBL" id="CAJOAY010004820">
    <property type="protein sequence ID" value="CAF4084448.1"/>
    <property type="molecule type" value="Genomic_DNA"/>
</dbReference>
<dbReference type="EMBL" id="CAJNON010000425">
    <property type="protein sequence ID" value="CAF1256118.1"/>
    <property type="molecule type" value="Genomic_DNA"/>
</dbReference>
<protein>
    <submittedName>
        <fullName evidence="2">Uncharacterized protein</fullName>
    </submittedName>
</protein>
<dbReference type="Proteomes" id="UP000663881">
    <property type="component" value="Unassembled WGS sequence"/>
</dbReference>
<proteinExistence type="predicted"/>
<evidence type="ECO:0000313" key="2">
    <source>
        <dbReference type="EMBL" id="CAF4084448.1"/>
    </source>
</evidence>
<evidence type="ECO:0000313" key="3">
    <source>
        <dbReference type="Proteomes" id="UP000663881"/>
    </source>
</evidence>
<dbReference type="AlphaFoldDB" id="A0A819U791"/>
<name>A0A819U791_9BILA</name>
<accession>A0A819U791</accession>
<gene>
    <name evidence="2" type="ORF">OKA104_LOCUS34766</name>
    <name evidence="1" type="ORF">VCS650_LOCUS28608</name>
</gene>
<sequence>MSLKKLKIIANGSCVGRPDECHCGSFTPFKASPILDNKNAAMPLRSTSPSSIINSRVHPLNDSKTPAVDPSLKITRIRPD</sequence>
<dbReference type="Proteomes" id="UP000663891">
    <property type="component" value="Unassembled WGS sequence"/>
</dbReference>
<comment type="caution">
    <text evidence="2">The sequence shown here is derived from an EMBL/GenBank/DDBJ whole genome shotgun (WGS) entry which is preliminary data.</text>
</comment>